<protein>
    <submittedName>
        <fullName evidence="7">Protein containing Signal transduction response regulator</fullName>
    </submittedName>
    <submittedName>
        <fullName evidence="8">Regulatory protein</fullName>
    </submittedName>
</protein>
<feature type="domain" description="OmpR/PhoB-type" evidence="6">
    <location>
        <begin position="100"/>
        <end position="198"/>
    </location>
</feature>
<evidence type="ECO:0000256" key="2">
    <source>
        <dbReference type="ARBA" id="ARBA00023012"/>
    </source>
</evidence>
<dbReference type="GO" id="GO:0032993">
    <property type="term" value="C:protein-DNA complex"/>
    <property type="evidence" value="ECO:0007669"/>
    <property type="project" value="TreeGrafter"/>
</dbReference>
<dbReference type="PROSITE" id="PS51755">
    <property type="entry name" value="OMPR_PHOB"/>
    <property type="match status" value="1"/>
</dbReference>
<dbReference type="AlphaFoldDB" id="T1B1C4"/>
<evidence type="ECO:0000256" key="5">
    <source>
        <dbReference type="ARBA" id="ARBA00023163"/>
    </source>
</evidence>
<comment type="caution">
    <text evidence="7">The sequence shown here is derived from an EMBL/GenBank/DDBJ whole genome shotgun (WGS) entry which is preliminary data.</text>
</comment>
<organism evidence="7">
    <name type="scientific">mine drainage metagenome</name>
    <dbReference type="NCBI Taxonomy" id="410659"/>
    <lineage>
        <taxon>unclassified sequences</taxon>
        <taxon>metagenomes</taxon>
        <taxon>ecological metagenomes</taxon>
    </lineage>
</organism>
<proteinExistence type="predicted"/>
<gene>
    <name evidence="8" type="ORF">B1B_01553</name>
    <name evidence="7" type="ORF">B2A_08799</name>
</gene>
<sequence length="210" mass="23634">MDPELRFEIERLRGSIRQSVRPETLTESDLEDADGLVVRKGASLTEAVRERLAAWLGNGSGLLVKSGTSRTRMLWSALAGILETVLRDRRPQVRLVMAHSTTIRAGAFVLDPGNHTATIAGEEIALRPMEYLLLAHFLEYPHRLHHRQELVDVLWGSGAAIDPRTVDVHVARLRKALSEKGRADAIETVFRFGYRFRPDRGRPEQKLSEP</sequence>
<dbReference type="Gene3D" id="1.10.10.10">
    <property type="entry name" value="Winged helix-like DNA-binding domain superfamily/Winged helix DNA-binding domain"/>
    <property type="match status" value="1"/>
</dbReference>
<dbReference type="GO" id="GO:0000976">
    <property type="term" value="F:transcription cis-regulatory region binding"/>
    <property type="evidence" value="ECO:0007669"/>
    <property type="project" value="TreeGrafter"/>
</dbReference>
<name>T1B1C4_9ZZZZ</name>
<dbReference type="EMBL" id="AUZY01001009">
    <property type="protein sequence ID" value="EQD76638.1"/>
    <property type="molecule type" value="Genomic_DNA"/>
</dbReference>
<keyword evidence="4" id="KW-0238">DNA-binding</keyword>
<dbReference type="SUPFAM" id="SSF46894">
    <property type="entry name" value="C-terminal effector domain of the bipartite response regulators"/>
    <property type="match status" value="1"/>
</dbReference>
<dbReference type="InterPro" id="IPR036388">
    <property type="entry name" value="WH-like_DNA-bd_sf"/>
</dbReference>
<keyword evidence="3" id="KW-0805">Transcription regulation</keyword>
<dbReference type="GO" id="GO:0006355">
    <property type="term" value="P:regulation of DNA-templated transcription"/>
    <property type="evidence" value="ECO:0007669"/>
    <property type="project" value="InterPro"/>
</dbReference>
<reference evidence="7" key="2">
    <citation type="journal article" date="2014" name="ISME J.">
        <title>Microbial stratification in low pH oxic and suboxic macroscopic growths along an acid mine drainage.</title>
        <authorList>
            <person name="Mendez-Garcia C."/>
            <person name="Mesa V."/>
            <person name="Sprenger R.R."/>
            <person name="Richter M."/>
            <person name="Diez M.S."/>
            <person name="Solano J."/>
            <person name="Bargiela R."/>
            <person name="Golyshina O.V."/>
            <person name="Manteca A."/>
            <person name="Ramos J.L."/>
            <person name="Gallego J.R."/>
            <person name="Llorente I."/>
            <person name="Martins Dos Santos V.A."/>
            <person name="Jensen O.N."/>
            <person name="Pelaez A.I."/>
            <person name="Sanchez J."/>
            <person name="Ferrer M."/>
        </authorList>
    </citation>
    <scope>NUCLEOTIDE SEQUENCE</scope>
</reference>
<dbReference type="SMART" id="SM00862">
    <property type="entry name" value="Trans_reg_C"/>
    <property type="match status" value="1"/>
</dbReference>
<keyword evidence="1" id="KW-0597">Phosphoprotein</keyword>
<accession>T1B1C4</accession>
<dbReference type="PANTHER" id="PTHR48111">
    <property type="entry name" value="REGULATOR OF RPOS"/>
    <property type="match status" value="1"/>
</dbReference>
<keyword evidence="5" id="KW-0804">Transcription</keyword>
<dbReference type="EMBL" id="AUZZ01006343">
    <property type="protein sequence ID" value="EQD46679.1"/>
    <property type="molecule type" value="Genomic_DNA"/>
</dbReference>
<evidence type="ECO:0000313" key="8">
    <source>
        <dbReference type="EMBL" id="EQD76638.1"/>
    </source>
</evidence>
<evidence type="ECO:0000256" key="3">
    <source>
        <dbReference type="ARBA" id="ARBA00023015"/>
    </source>
</evidence>
<evidence type="ECO:0000256" key="4">
    <source>
        <dbReference type="ARBA" id="ARBA00023125"/>
    </source>
</evidence>
<dbReference type="Pfam" id="PF00486">
    <property type="entry name" value="Trans_reg_C"/>
    <property type="match status" value="1"/>
</dbReference>
<evidence type="ECO:0000259" key="6">
    <source>
        <dbReference type="PROSITE" id="PS51755"/>
    </source>
</evidence>
<dbReference type="PANTHER" id="PTHR48111:SF1">
    <property type="entry name" value="TWO-COMPONENT RESPONSE REGULATOR ORR33"/>
    <property type="match status" value="1"/>
</dbReference>
<dbReference type="GO" id="GO:0000156">
    <property type="term" value="F:phosphorelay response regulator activity"/>
    <property type="evidence" value="ECO:0007669"/>
    <property type="project" value="TreeGrafter"/>
</dbReference>
<dbReference type="InterPro" id="IPR001867">
    <property type="entry name" value="OmpR/PhoB-type_DNA-bd"/>
</dbReference>
<dbReference type="CDD" id="cd00383">
    <property type="entry name" value="trans_reg_C"/>
    <property type="match status" value="1"/>
</dbReference>
<reference evidence="7" key="1">
    <citation type="submission" date="2013-08" db="EMBL/GenBank/DDBJ databases">
        <authorList>
            <person name="Mendez C."/>
            <person name="Richter M."/>
            <person name="Ferrer M."/>
            <person name="Sanchez J."/>
        </authorList>
    </citation>
    <scope>NUCLEOTIDE SEQUENCE</scope>
</reference>
<dbReference type="InterPro" id="IPR039420">
    <property type="entry name" value="WalR-like"/>
</dbReference>
<dbReference type="InterPro" id="IPR016032">
    <property type="entry name" value="Sig_transdc_resp-reg_C-effctor"/>
</dbReference>
<evidence type="ECO:0000313" key="7">
    <source>
        <dbReference type="EMBL" id="EQD46679.1"/>
    </source>
</evidence>
<evidence type="ECO:0000256" key="1">
    <source>
        <dbReference type="ARBA" id="ARBA00022553"/>
    </source>
</evidence>
<dbReference type="GO" id="GO:0005829">
    <property type="term" value="C:cytosol"/>
    <property type="evidence" value="ECO:0007669"/>
    <property type="project" value="TreeGrafter"/>
</dbReference>
<keyword evidence="2" id="KW-0902">Two-component regulatory system</keyword>